<dbReference type="AlphaFoldDB" id="A0A4Y9XS04"/>
<dbReference type="Gene3D" id="2.40.70.10">
    <property type="entry name" value="Acid Proteases"/>
    <property type="match status" value="1"/>
</dbReference>
<dbReference type="Proteomes" id="UP000298327">
    <property type="component" value="Unassembled WGS sequence"/>
</dbReference>
<dbReference type="STRING" id="205917.A0A4Y9XS04"/>
<accession>A0A4Y9XS04</accession>
<reference evidence="1 2" key="1">
    <citation type="submission" date="2019-02" db="EMBL/GenBank/DDBJ databases">
        <title>Genome sequencing of the rare red list fungi Dentipellis fragilis.</title>
        <authorList>
            <person name="Buettner E."/>
            <person name="Kellner H."/>
        </authorList>
    </citation>
    <scope>NUCLEOTIDE SEQUENCE [LARGE SCALE GENOMIC DNA]</scope>
    <source>
        <strain evidence="1 2">DSM 105465</strain>
    </source>
</reference>
<dbReference type="SUPFAM" id="SSF50630">
    <property type="entry name" value="Acid proteases"/>
    <property type="match status" value="1"/>
</dbReference>
<keyword evidence="2" id="KW-1185">Reference proteome</keyword>
<dbReference type="Pfam" id="PF08284">
    <property type="entry name" value="RVP_2"/>
    <property type="match status" value="1"/>
</dbReference>
<gene>
    <name evidence="1" type="ORF">EVG20_g10363</name>
</gene>
<name>A0A4Y9XS04_9AGAM</name>
<dbReference type="CDD" id="cd00303">
    <property type="entry name" value="retropepsin_like"/>
    <property type="match status" value="1"/>
</dbReference>
<sequence>MGLPYPHDVLTSDESIADAYSPDRFEVARAHETAFIVTDNHINHEYTIGFEELLQDDFNPIEWLITSYQSLSEISSDVDSTDFALSDISNLSLESNTSTDMFLYATTPKNRHGTPMPENVIGALEQNSGRMKDFTRVIPKPLVVQVYVNDQPVRALLDSGSLADFMSTTLVDQLKLKTDVLAKPLPVQLAMSGSRSKVNHSVSVNFRYQDISETRRFDVMNIDNYDLILGTPFLFQHRVVLGLNPPQVAVQSNASLPIKGDQVTTLASLVTELRDEHLQTLRDELRSYADDICKEAVNTPLPPLRAVNHTIPLIDENKTYHWRPSKCPDPL</sequence>
<dbReference type="EMBL" id="SEOQ01001237">
    <property type="protein sequence ID" value="TFY52876.1"/>
    <property type="molecule type" value="Genomic_DNA"/>
</dbReference>
<organism evidence="1 2">
    <name type="scientific">Dentipellis fragilis</name>
    <dbReference type="NCBI Taxonomy" id="205917"/>
    <lineage>
        <taxon>Eukaryota</taxon>
        <taxon>Fungi</taxon>
        <taxon>Dikarya</taxon>
        <taxon>Basidiomycota</taxon>
        <taxon>Agaricomycotina</taxon>
        <taxon>Agaricomycetes</taxon>
        <taxon>Russulales</taxon>
        <taxon>Hericiaceae</taxon>
        <taxon>Dentipellis</taxon>
    </lineage>
</organism>
<evidence type="ECO:0000313" key="2">
    <source>
        <dbReference type="Proteomes" id="UP000298327"/>
    </source>
</evidence>
<evidence type="ECO:0008006" key="3">
    <source>
        <dbReference type="Google" id="ProtNLM"/>
    </source>
</evidence>
<dbReference type="InterPro" id="IPR021109">
    <property type="entry name" value="Peptidase_aspartic_dom_sf"/>
</dbReference>
<comment type="caution">
    <text evidence="1">The sequence shown here is derived from an EMBL/GenBank/DDBJ whole genome shotgun (WGS) entry which is preliminary data.</text>
</comment>
<evidence type="ECO:0000313" key="1">
    <source>
        <dbReference type="EMBL" id="TFY52876.1"/>
    </source>
</evidence>
<protein>
    <recommendedName>
        <fullName evidence="3">Peptidase A2 domain-containing protein</fullName>
    </recommendedName>
</protein>
<dbReference type="OrthoDB" id="1750432at2759"/>
<proteinExistence type="predicted"/>